<sequence length="258" mass="30092">MTVKPSNQFTKDRDKKIKNLLSQVRLAKRRYQEYVPLLPEEKKQIEAILNTDSIHNSTAIEGNKYTRVQTELLLNKGLVPSGVTMKDTLEVYNLNRAMNYNNSYKGDITEDYIKQLHLLATSGLFDDFNDSGNYKRCKNWIGDIQTASPQETPKRMSELIDWYNYWDGNMDPIELAVKFKYKFLAIHPFVDGNGRVSRLILDRMLMNEQYLPARILLEDVEDYYKALSLSTKDDCSELIIFICKSILKTYDRVFKLLS</sequence>
<evidence type="ECO:0000256" key="11">
    <source>
        <dbReference type="PIRSR" id="PIRSR640198-3"/>
    </source>
</evidence>
<evidence type="ECO:0000256" key="5">
    <source>
        <dbReference type="ARBA" id="ARBA00022803"/>
    </source>
</evidence>
<dbReference type="AlphaFoldDB" id="A0A6N3EY49"/>
<protein>
    <submittedName>
        <fullName evidence="13">Adenosine monophosphate-protein transferase SoFic</fullName>
        <ecNumber evidence="13">2.7.7.-</ecNumber>
    </submittedName>
</protein>
<organism evidence="13">
    <name type="scientific">Clostridium paraputrificum</name>
    <dbReference type="NCBI Taxonomy" id="29363"/>
    <lineage>
        <taxon>Bacteria</taxon>
        <taxon>Bacillati</taxon>
        <taxon>Bacillota</taxon>
        <taxon>Clostridia</taxon>
        <taxon>Eubacteriales</taxon>
        <taxon>Clostridiaceae</taxon>
        <taxon>Clostridium</taxon>
    </lineage>
</organism>
<dbReference type="GO" id="GO:0005524">
    <property type="term" value="F:ATP binding"/>
    <property type="evidence" value="ECO:0007669"/>
    <property type="project" value="UniProtKB-KW"/>
</dbReference>
<evidence type="ECO:0000256" key="10">
    <source>
        <dbReference type="PIRSR" id="PIRSR640198-2"/>
    </source>
</evidence>
<evidence type="ECO:0000256" key="9">
    <source>
        <dbReference type="PIRSR" id="PIRSR640198-1"/>
    </source>
</evidence>
<feature type="binding site" evidence="10">
    <location>
        <begin position="191"/>
        <end position="198"/>
    </location>
    <ligand>
        <name>ATP</name>
        <dbReference type="ChEBI" id="CHEBI:30616"/>
    </ligand>
</feature>
<evidence type="ECO:0000256" key="1">
    <source>
        <dbReference type="ARBA" id="ARBA00004167"/>
    </source>
</evidence>
<keyword evidence="3" id="KW-0677">Repeat</keyword>
<evidence type="ECO:0000256" key="8">
    <source>
        <dbReference type="ARBA" id="ARBA00023136"/>
    </source>
</evidence>
<proteinExistence type="predicted"/>
<dbReference type="PANTHER" id="PTHR13504:SF34">
    <property type="entry name" value="PROTEIN ADENYLYLTRANSFERASE FICD"/>
    <property type="match status" value="1"/>
</dbReference>
<evidence type="ECO:0000256" key="3">
    <source>
        <dbReference type="ARBA" id="ARBA00022737"/>
    </source>
</evidence>
<evidence type="ECO:0000256" key="4">
    <source>
        <dbReference type="ARBA" id="ARBA00022741"/>
    </source>
</evidence>
<evidence type="ECO:0000313" key="13">
    <source>
        <dbReference type="EMBL" id="VYU44543.1"/>
    </source>
</evidence>
<dbReference type="Gene3D" id="1.10.3290.10">
    <property type="entry name" value="Fido-like domain"/>
    <property type="match status" value="1"/>
</dbReference>
<keyword evidence="5" id="KW-0802">TPR repeat</keyword>
<feature type="active site" evidence="9">
    <location>
        <position position="187"/>
    </location>
</feature>
<dbReference type="InterPro" id="IPR036597">
    <property type="entry name" value="Fido-like_dom_sf"/>
</dbReference>
<evidence type="ECO:0000259" key="12">
    <source>
        <dbReference type="PROSITE" id="PS51459"/>
    </source>
</evidence>
<dbReference type="PROSITE" id="PS51459">
    <property type="entry name" value="FIDO"/>
    <property type="match status" value="1"/>
</dbReference>
<keyword evidence="6 10" id="KW-0067">ATP-binding</keyword>
<keyword evidence="4 10" id="KW-0547">Nucleotide-binding</keyword>
<evidence type="ECO:0000256" key="6">
    <source>
        <dbReference type="ARBA" id="ARBA00022840"/>
    </source>
</evidence>
<name>A0A6N3EY49_9CLOT</name>
<feature type="site" description="Important for autoinhibition of adenylyltransferase activity" evidence="11">
    <location>
        <position position="61"/>
    </location>
</feature>
<keyword evidence="7" id="KW-1133">Transmembrane helix</keyword>
<feature type="binding site" evidence="10">
    <location>
        <begin position="223"/>
        <end position="224"/>
    </location>
    <ligand>
        <name>ATP</name>
        <dbReference type="ChEBI" id="CHEBI:30616"/>
    </ligand>
</feature>
<keyword evidence="13" id="KW-0808">Transferase</keyword>
<dbReference type="GO" id="GO:0016779">
    <property type="term" value="F:nucleotidyltransferase activity"/>
    <property type="evidence" value="ECO:0007669"/>
    <property type="project" value="UniProtKB-KW"/>
</dbReference>
<dbReference type="GO" id="GO:0016020">
    <property type="term" value="C:membrane"/>
    <property type="evidence" value="ECO:0007669"/>
    <property type="project" value="UniProtKB-SubCell"/>
</dbReference>
<keyword evidence="13" id="KW-0548">Nucleotidyltransferase</keyword>
<gene>
    <name evidence="13" type="ORF">CPLFYP93_02297</name>
</gene>
<dbReference type="EC" id="2.7.7.-" evidence="13"/>
<keyword evidence="2" id="KW-0812">Transmembrane</keyword>
<accession>A0A6N3EY49</accession>
<reference evidence="13" key="1">
    <citation type="submission" date="2019-11" db="EMBL/GenBank/DDBJ databases">
        <authorList>
            <person name="Feng L."/>
        </authorList>
    </citation>
    <scope>NUCLEOTIDE SEQUENCE</scope>
    <source>
        <strain evidence="13">CParaputrificumLFYP93</strain>
    </source>
</reference>
<dbReference type="PANTHER" id="PTHR13504">
    <property type="entry name" value="FIDO DOMAIN-CONTAINING PROTEIN DDB_G0283145"/>
    <property type="match status" value="1"/>
</dbReference>
<dbReference type="SUPFAM" id="SSF140931">
    <property type="entry name" value="Fic-like"/>
    <property type="match status" value="1"/>
</dbReference>
<dbReference type="InterPro" id="IPR040198">
    <property type="entry name" value="Fido_containing"/>
</dbReference>
<evidence type="ECO:0000256" key="7">
    <source>
        <dbReference type="ARBA" id="ARBA00022989"/>
    </source>
</evidence>
<dbReference type="InterPro" id="IPR003812">
    <property type="entry name" value="Fido"/>
</dbReference>
<feature type="domain" description="Fido" evidence="12">
    <location>
        <begin position="108"/>
        <end position="244"/>
    </location>
</feature>
<dbReference type="RefSeq" id="WP_156561667.1">
    <property type="nucleotide sequence ID" value="NZ_CACRTV010000057.1"/>
</dbReference>
<comment type="subcellular location">
    <subcellularLocation>
        <location evidence="1">Membrane</location>
        <topology evidence="1">Single-pass membrane protein</topology>
    </subcellularLocation>
</comment>
<keyword evidence="8" id="KW-0472">Membrane</keyword>
<dbReference type="EMBL" id="CACRTV010000057">
    <property type="protein sequence ID" value="VYU44543.1"/>
    <property type="molecule type" value="Genomic_DNA"/>
</dbReference>
<dbReference type="Pfam" id="PF02661">
    <property type="entry name" value="Fic"/>
    <property type="match status" value="1"/>
</dbReference>
<evidence type="ECO:0000256" key="2">
    <source>
        <dbReference type="ARBA" id="ARBA00022692"/>
    </source>
</evidence>